<accession>Q22U04</accession>
<dbReference type="EMBL" id="GG662830">
    <property type="protein sequence ID" value="EAR88883.1"/>
    <property type="molecule type" value="Genomic_DNA"/>
</dbReference>
<dbReference type="KEGG" id="tet:TTHERM_00264780"/>
<organism evidence="1 2">
    <name type="scientific">Tetrahymena thermophila (strain SB210)</name>
    <dbReference type="NCBI Taxonomy" id="312017"/>
    <lineage>
        <taxon>Eukaryota</taxon>
        <taxon>Sar</taxon>
        <taxon>Alveolata</taxon>
        <taxon>Ciliophora</taxon>
        <taxon>Intramacronucleata</taxon>
        <taxon>Oligohymenophorea</taxon>
        <taxon>Hymenostomatida</taxon>
        <taxon>Tetrahymenina</taxon>
        <taxon>Tetrahymenidae</taxon>
        <taxon>Tetrahymena</taxon>
    </lineage>
</organism>
<evidence type="ECO:0000313" key="2">
    <source>
        <dbReference type="Proteomes" id="UP000009168"/>
    </source>
</evidence>
<evidence type="ECO:0000313" key="1">
    <source>
        <dbReference type="EMBL" id="EAR88883.1"/>
    </source>
</evidence>
<protein>
    <submittedName>
        <fullName evidence="1">Uncharacterized protein</fullName>
    </submittedName>
</protein>
<dbReference type="RefSeq" id="XP_001009128.1">
    <property type="nucleotide sequence ID" value="XM_001009128.1"/>
</dbReference>
<keyword evidence="2" id="KW-1185">Reference proteome</keyword>
<name>Q22U04_TETTS</name>
<dbReference type="InParanoid" id="Q22U04"/>
<reference evidence="2" key="1">
    <citation type="journal article" date="2006" name="PLoS Biol.">
        <title>Macronuclear genome sequence of the ciliate Tetrahymena thermophila, a model eukaryote.</title>
        <authorList>
            <person name="Eisen J.A."/>
            <person name="Coyne R.S."/>
            <person name="Wu M."/>
            <person name="Wu D."/>
            <person name="Thiagarajan M."/>
            <person name="Wortman J.R."/>
            <person name="Badger J.H."/>
            <person name="Ren Q."/>
            <person name="Amedeo P."/>
            <person name="Jones K.M."/>
            <person name="Tallon L.J."/>
            <person name="Delcher A.L."/>
            <person name="Salzberg S.L."/>
            <person name="Silva J.C."/>
            <person name="Haas B.J."/>
            <person name="Majoros W.H."/>
            <person name="Farzad M."/>
            <person name="Carlton J.M."/>
            <person name="Smith R.K. Jr."/>
            <person name="Garg J."/>
            <person name="Pearlman R.E."/>
            <person name="Karrer K.M."/>
            <person name="Sun L."/>
            <person name="Manning G."/>
            <person name="Elde N.C."/>
            <person name="Turkewitz A.P."/>
            <person name="Asai D.J."/>
            <person name="Wilkes D.E."/>
            <person name="Wang Y."/>
            <person name="Cai H."/>
            <person name="Collins K."/>
            <person name="Stewart B.A."/>
            <person name="Lee S.R."/>
            <person name="Wilamowska K."/>
            <person name="Weinberg Z."/>
            <person name="Ruzzo W.L."/>
            <person name="Wloga D."/>
            <person name="Gaertig J."/>
            <person name="Frankel J."/>
            <person name="Tsao C.-C."/>
            <person name="Gorovsky M.A."/>
            <person name="Keeling P.J."/>
            <person name="Waller R.F."/>
            <person name="Patron N.J."/>
            <person name="Cherry J.M."/>
            <person name="Stover N.A."/>
            <person name="Krieger C.J."/>
            <person name="del Toro C."/>
            <person name="Ryder H.F."/>
            <person name="Williamson S.C."/>
            <person name="Barbeau R.A."/>
            <person name="Hamilton E.P."/>
            <person name="Orias E."/>
        </authorList>
    </citation>
    <scope>NUCLEOTIDE SEQUENCE [LARGE SCALE GENOMIC DNA]</scope>
    <source>
        <strain evidence="2">SB210</strain>
    </source>
</reference>
<proteinExistence type="predicted"/>
<dbReference type="AlphaFoldDB" id="Q22U04"/>
<sequence>MNTIIKKTIILAAVAFITYLTFTNLQSTQFLKKETIACDEGLYYCFSQCREYESCEKLQRDFDRNMNKLENGDQICIRPMHLCGDGRCYSGWCPQ</sequence>
<dbReference type="Proteomes" id="UP000009168">
    <property type="component" value="Unassembled WGS sequence"/>
</dbReference>
<gene>
    <name evidence="1" type="ORF">TTHERM_00264780</name>
</gene>
<dbReference type="GeneID" id="7826103"/>
<dbReference type="HOGENOM" id="CLU_2377470_0_0_1"/>